<sequence length="100" mass="11140">MTIDVFPGSHHADLRYGNTARTAAFSAAANNDDTRMTTMCIWKVAQSKPSSQQKIDLNLSPESTTIMQPKLAFIPARQKPETLRLSMAEGDIFDVLWRNA</sequence>
<gene>
    <name evidence="1" type="ORF">B2J93_6763</name>
</gene>
<dbReference type="EMBL" id="MZNU01000196">
    <property type="protein sequence ID" value="OWP03124.1"/>
    <property type="molecule type" value="Genomic_DNA"/>
</dbReference>
<name>A0A218Z5Z1_9HELO</name>
<evidence type="ECO:0000313" key="2">
    <source>
        <dbReference type="Proteomes" id="UP000242519"/>
    </source>
</evidence>
<organism evidence="1 2">
    <name type="scientific">Diplocarpon coronariae</name>
    <dbReference type="NCBI Taxonomy" id="2795749"/>
    <lineage>
        <taxon>Eukaryota</taxon>
        <taxon>Fungi</taxon>
        <taxon>Dikarya</taxon>
        <taxon>Ascomycota</taxon>
        <taxon>Pezizomycotina</taxon>
        <taxon>Leotiomycetes</taxon>
        <taxon>Helotiales</taxon>
        <taxon>Drepanopezizaceae</taxon>
        <taxon>Diplocarpon</taxon>
    </lineage>
</organism>
<dbReference type="InParanoid" id="A0A218Z5Z1"/>
<reference evidence="1 2" key="1">
    <citation type="submission" date="2017-04" db="EMBL/GenBank/DDBJ databases">
        <title>Draft genome sequence of Marssonina coronaria NL1: causal agent of apple blotch.</title>
        <authorList>
            <person name="Cheng Q."/>
        </authorList>
    </citation>
    <scope>NUCLEOTIDE SEQUENCE [LARGE SCALE GENOMIC DNA]</scope>
    <source>
        <strain evidence="1 2">NL1</strain>
    </source>
</reference>
<evidence type="ECO:0000313" key="1">
    <source>
        <dbReference type="EMBL" id="OWP03124.1"/>
    </source>
</evidence>
<keyword evidence="2" id="KW-1185">Reference proteome</keyword>
<dbReference type="Proteomes" id="UP000242519">
    <property type="component" value="Unassembled WGS sequence"/>
</dbReference>
<accession>A0A218Z5Z1</accession>
<proteinExistence type="predicted"/>
<comment type="caution">
    <text evidence="1">The sequence shown here is derived from an EMBL/GenBank/DDBJ whole genome shotgun (WGS) entry which is preliminary data.</text>
</comment>
<protein>
    <submittedName>
        <fullName evidence="1">Uncharacterized protein</fullName>
    </submittedName>
</protein>
<dbReference type="AlphaFoldDB" id="A0A218Z5Z1"/>